<sequence length="151" mass="15652" precursor="true">MSNPSKFGFLALLCALVSFAVIGCGTDSGPPRAPVAGKVTYRNFPLVGAMVTFIPESGGRSASGLTDAQGKFVLGTFEITDGALIGPHKVAISARGPDRDLRPGEVGSGLPGEKMPGDPVIPVKYFEPTQSGLTFEVKKGANNAPEFNLTE</sequence>
<evidence type="ECO:0000313" key="4">
    <source>
        <dbReference type="Proteomes" id="UP000315017"/>
    </source>
</evidence>
<protein>
    <recommendedName>
        <fullName evidence="5">Carboxypeptidase regulatory-like domain-containing protein</fullName>
    </recommendedName>
</protein>
<dbReference type="KEGG" id="aagg:ETAA8_37330"/>
<evidence type="ECO:0000256" key="2">
    <source>
        <dbReference type="SAM" id="SignalP"/>
    </source>
</evidence>
<feature type="chain" id="PRO_5021770812" description="Carboxypeptidase regulatory-like domain-containing protein" evidence="2">
    <location>
        <begin position="21"/>
        <end position="151"/>
    </location>
</feature>
<gene>
    <name evidence="3" type="ORF">ETAA8_37330</name>
</gene>
<name>A0A517YEG3_9BACT</name>
<accession>A0A517YEG3</accession>
<dbReference type="AlphaFoldDB" id="A0A517YEG3"/>
<keyword evidence="2" id="KW-0732">Signal</keyword>
<dbReference type="RefSeq" id="WP_145091236.1">
    <property type="nucleotide sequence ID" value="NZ_CP036274.1"/>
</dbReference>
<dbReference type="Proteomes" id="UP000315017">
    <property type="component" value="Chromosome"/>
</dbReference>
<evidence type="ECO:0000313" key="3">
    <source>
        <dbReference type="EMBL" id="QDU28630.1"/>
    </source>
</evidence>
<evidence type="ECO:0008006" key="5">
    <source>
        <dbReference type="Google" id="ProtNLM"/>
    </source>
</evidence>
<keyword evidence="4" id="KW-1185">Reference proteome</keyword>
<proteinExistence type="predicted"/>
<feature type="signal peptide" evidence="2">
    <location>
        <begin position="1"/>
        <end position="20"/>
    </location>
</feature>
<feature type="region of interest" description="Disordered" evidence="1">
    <location>
        <begin position="94"/>
        <end position="118"/>
    </location>
</feature>
<dbReference type="OrthoDB" id="281179at2"/>
<reference evidence="3 4" key="1">
    <citation type="submission" date="2019-02" db="EMBL/GenBank/DDBJ databases">
        <title>Deep-cultivation of Planctomycetes and their phenomic and genomic characterization uncovers novel biology.</title>
        <authorList>
            <person name="Wiegand S."/>
            <person name="Jogler M."/>
            <person name="Boedeker C."/>
            <person name="Pinto D."/>
            <person name="Vollmers J."/>
            <person name="Rivas-Marin E."/>
            <person name="Kohn T."/>
            <person name="Peeters S.H."/>
            <person name="Heuer A."/>
            <person name="Rast P."/>
            <person name="Oberbeckmann S."/>
            <person name="Bunk B."/>
            <person name="Jeske O."/>
            <person name="Meyerdierks A."/>
            <person name="Storesund J.E."/>
            <person name="Kallscheuer N."/>
            <person name="Luecker S."/>
            <person name="Lage O.M."/>
            <person name="Pohl T."/>
            <person name="Merkel B.J."/>
            <person name="Hornburger P."/>
            <person name="Mueller R.-W."/>
            <person name="Bruemmer F."/>
            <person name="Labrenz M."/>
            <person name="Spormann A.M."/>
            <person name="Op den Camp H."/>
            <person name="Overmann J."/>
            <person name="Amann R."/>
            <person name="Jetten M.S.M."/>
            <person name="Mascher T."/>
            <person name="Medema M.H."/>
            <person name="Devos D.P."/>
            <person name="Kaster A.-K."/>
            <person name="Ovreas L."/>
            <person name="Rohde M."/>
            <person name="Galperin M.Y."/>
            <person name="Jogler C."/>
        </authorList>
    </citation>
    <scope>NUCLEOTIDE SEQUENCE [LARGE SCALE GENOMIC DNA]</scope>
    <source>
        <strain evidence="3 4">ETA_A8</strain>
    </source>
</reference>
<organism evidence="3 4">
    <name type="scientific">Anatilimnocola aggregata</name>
    <dbReference type="NCBI Taxonomy" id="2528021"/>
    <lineage>
        <taxon>Bacteria</taxon>
        <taxon>Pseudomonadati</taxon>
        <taxon>Planctomycetota</taxon>
        <taxon>Planctomycetia</taxon>
        <taxon>Pirellulales</taxon>
        <taxon>Pirellulaceae</taxon>
        <taxon>Anatilimnocola</taxon>
    </lineage>
</organism>
<evidence type="ECO:0000256" key="1">
    <source>
        <dbReference type="SAM" id="MobiDB-lite"/>
    </source>
</evidence>
<dbReference type="EMBL" id="CP036274">
    <property type="protein sequence ID" value="QDU28630.1"/>
    <property type="molecule type" value="Genomic_DNA"/>
</dbReference>
<dbReference type="PROSITE" id="PS51257">
    <property type="entry name" value="PROKAR_LIPOPROTEIN"/>
    <property type="match status" value="1"/>
</dbReference>